<organism evidence="7 8">
    <name type="scientific">Acanthaster planci</name>
    <name type="common">Crown-of-thorns starfish</name>
    <dbReference type="NCBI Taxonomy" id="133434"/>
    <lineage>
        <taxon>Eukaryota</taxon>
        <taxon>Metazoa</taxon>
        <taxon>Echinodermata</taxon>
        <taxon>Eleutherozoa</taxon>
        <taxon>Asterozoa</taxon>
        <taxon>Asteroidea</taxon>
        <taxon>Valvatacea</taxon>
        <taxon>Valvatida</taxon>
        <taxon>Acanthasteridae</taxon>
        <taxon>Acanthaster</taxon>
    </lineage>
</organism>
<keyword evidence="2" id="KW-0963">Cytoplasm</keyword>
<protein>
    <recommendedName>
        <fullName evidence="4">Tektin</fullName>
    </recommendedName>
</protein>
<evidence type="ECO:0000313" key="8">
    <source>
        <dbReference type="RefSeq" id="XP_022093649.1"/>
    </source>
</evidence>
<dbReference type="GeneID" id="110980898"/>
<evidence type="ECO:0000256" key="3">
    <source>
        <dbReference type="ARBA" id="ARBA00023054"/>
    </source>
</evidence>
<dbReference type="GO" id="GO:0036126">
    <property type="term" value="C:sperm flagellum"/>
    <property type="evidence" value="ECO:0007669"/>
    <property type="project" value="TreeGrafter"/>
</dbReference>
<evidence type="ECO:0000256" key="4">
    <source>
        <dbReference type="RuleBase" id="RU367040"/>
    </source>
</evidence>
<dbReference type="OMA" id="RNLEDTH"/>
<dbReference type="InterPro" id="IPR000435">
    <property type="entry name" value="Tektins"/>
</dbReference>
<keyword evidence="3 5" id="KW-0175">Coiled coil</keyword>
<reference evidence="8" key="1">
    <citation type="submission" date="2025-08" db="UniProtKB">
        <authorList>
            <consortium name="RefSeq"/>
        </authorList>
    </citation>
    <scope>IDENTIFICATION</scope>
</reference>
<comment type="similarity">
    <text evidence="1 4">Belongs to the tektin family.</text>
</comment>
<dbReference type="GO" id="GO:0015630">
    <property type="term" value="C:microtubule cytoskeleton"/>
    <property type="evidence" value="ECO:0007669"/>
    <property type="project" value="UniProtKB-UniRule"/>
</dbReference>
<feature type="coiled-coil region" evidence="5">
    <location>
        <begin position="397"/>
        <end position="431"/>
    </location>
</feature>
<dbReference type="GO" id="GO:0005930">
    <property type="term" value="C:axoneme"/>
    <property type="evidence" value="ECO:0007669"/>
    <property type="project" value="UniProtKB-SubCell"/>
</dbReference>
<dbReference type="GO" id="GO:0060271">
    <property type="term" value="P:cilium assembly"/>
    <property type="evidence" value="ECO:0007669"/>
    <property type="project" value="UniProtKB-UniRule"/>
</dbReference>
<dbReference type="PANTHER" id="PTHR19960">
    <property type="entry name" value="TEKTIN"/>
    <property type="match status" value="1"/>
</dbReference>
<name>A0A8B7YK67_ACAPL</name>
<comment type="subcellular location">
    <subcellularLocation>
        <location evidence="4">Cytoplasm</location>
        <location evidence="4">Cytoskeleton</location>
        <location evidence="4">Cilium axoneme</location>
    </subcellularLocation>
</comment>
<evidence type="ECO:0000256" key="5">
    <source>
        <dbReference type="SAM" id="Coils"/>
    </source>
</evidence>
<evidence type="ECO:0000256" key="6">
    <source>
        <dbReference type="SAM" id="MobiDB-lite"/>
    </source>
</evidence>
<dbReference type="Proteomes" id="UP000694845">
    <property type="component" value="Unplaced"/>
</dbReference>
<keyword evidence="4" id="KW-0282">Flagellum</keyword>
<keyword evidence="4" id="KW-0966">Cell projection</keyword>
<dbReference type="PRINTS" id="PR00511">
    <property type="entry name" value="TEKTIN"/>
</dbReference>
<dbReference type="CTD" id="150483"/>
<dbReference type="InterPro" id="IPR048256">
    <property type="entry name" value="Tektin-like"/>
</dbReference>
<dbReference type="PANTHER" id="PTHR19960:SF12">
    <property type="entry name" value="TEKTIN-4"/>
    <property type="match status" value="1"/>
</dbReference>
<dbReference type="GO" id="GO:0005634">
    <property type="term" value="C:nucleus"/>
    <property type="evidence" value="ECO:0007669"/>
    <property type="project" value="TreeGrafter"/>
</dbReference>
<dbReference type="GO" id="GO:0060294">
    <property type="term" value="P:cilium movement involved in cell motility"/>
    <property type="evidence" value="ECO:0007669"/>
    <property type="project" value="UniProtKB-UniRule"/>
</dbReference>
<accession>A0A8B7YK67</accession>
<evidence type="ECO:0000256" key="2">
    <source>
        <dbReference type="ARBA" id="ARBA00022490"/>
    </source>
</evidence>
<feature type="region of interest" description="Disordered" evidence="6">
    <location>
        <begin position="1"/>
        <end position="25"/>
    </location>
</feature>
<dbReference type="RefSeq" id="XP_022093649.1">
    <property type="nucleotide sequence ID" value="XM_022237957.1"/>
</dbReference>
<dbReference type="OrthoDB" id="5788000at2759"/>
<dbReference type="AlphaFoldDB" id="A0A8B7YK67"/>
<dbReference type="Pfam" id="PF03148">
    <property type="entry name" value="Tektin"/>
    <property type="match status" value="1"/>
</dbReference>
<keyword evidence="7" id="KW-1185">Reference proteome</keyword>
<evidence type="ECO:0000313" key="7">
    <source>
        <dbReference type="Proteomes" id="UP000694845"/>
    </source>
</evidence>
<keyword evidence="4" id="KW-0969">Cilium</keyword>
<evidence type="ECO:0000256" key="1">
    <source>
        <dbReference type="ARBA" id="ARBA00007209"/>
    </source>
</evidence>
<proteinExistence type="inferred from homology"/>
<sequence length="463" mass="53363">MAMAGSTLLSKTRTPPKPMSPYKGTVGTRTDAELAQSLANMSNLSETGIRGSAMGAPTSMGFRSGKHTPKEWHEANYSKYYQSFSDRDNAERLRHESKQLANETEALTQRVQADVTKKLAERMHDINFWKFELNREIEEMIEETDLLCAQKKRLANALDATELPMMIARDNLDCRARRREIDLVGDRVELALNKEVEIISKVQDLLKRTLEQADRQIKLNRGAKHKLTMDWSDKVRDYNIDEKCANLNNNSTEIQYKEGSAKFDASQSTPESWAQFSHDNIVRAEHERLASQALRNLIDQILTDTSNDMREQCNTVNAEFTNRIQEMNDAKTAHENHLQKTVEEIAEMEKNIDYLEQEIKNKEAPMKVAQTRLDHRTHRPNVELCRDPAHFRLVQEVGEIQNSIDRLEQKLADSRASLNDLMATRMSLEQQIALKKNSIFIDRDKCMKFRTRYPSTSRLVGYQ</sequence>
<gene>
    <name evidence="8" type="primary">LOC110980898</name>
</gene>
<feature type="coiled-coil region" evidence="5">
    <location>
        <begin position="324"/>
        <end position="365"/>
    </location>
</feature>
<dbReference type="KEGG" id="aplc:110980898"/>